<comment type="caution">
    <text evidence="1">The sequence shown here is derived from an EMBL/GenBank/DDBJ whole genome shotgun (WGS) entry which is preliminary data.</text>
</comment>
<sequence length="59" mass="6681">MGTLQERDVNPCGSWGVLWSGRLDMRVLDDPTRSDLAELQIELVLILAMHEEAERLTAE</sequence>
<dbReference type="EMBL" id="BAABDQ010000001">
    <property type="protein sequence ID" value="GAA3529705.1"/>
    <property type="molecule type" value="Genomic_DNA"/>
</dbReference>
<keyword evidence="2" id="KW-1185">Reference proteome</keyword>
<proteinExistence type="predicted"/>
<dbReference type="Proteomes" id="UP001500630">
    <property type="component" value="Unassembled WGS sequence"/>
</dbReference>
<accession>A0ABP6V7R1</accession>
<protein>
    <submittedName>
        <fullName evidence="1">Uncharacterized protein</fullName>
    </submittedName>
</protein>
<gene>
    <name evidence="1" type="ORF">GCM10022419_005770</name>
</gene>
<evidence type="ECO:0000313" key="1">
    <source>
        <dbReference type="EMBL" id="GAA3529705.1"/>
    </source>
</evidence>
<reference evidence="2" key="1">
    <citation type="journal article" date="2019" name="Int. J. Syst. Evol. Microbiol.">
        <title>The Global Catalogue of Microorganisms (GCM) 10K type strain sequencing project: providing services to taxonomists for standard genome sequencing and annotation.</title>
        <authorList>
            <consortium name="The Broad Institute Genomics Platform"/>
            <consortium name="The Broad Institute Genome Sequencing Center for Infectious Disease"/>
            <person name="Wu L."/>
            <person name="Ma J."/>
        </authorList>
    </citation>
    <scope>NUCLEOTIDE SEQUENCE [LARGE SCALE GENOMIC DNA]</scope>
    <source>
        <strain evidence="2">JCM 17326</strain>
    </source>
</reference>
<evidence type="ECO:0000313" key="2">
    <source>
        <dbReference type="Proteomes" id="UP001500630"/>
    </source>
</evidence>
<name>A0ABP6V7R1_9ACTN</name>
<organism evidence="1 2">
    <name type="scientific">Nonomuraea rosea</name>
    <dbReference type="NCBI Taxonomy" id="638574"/>
    <lineage>
        <taxon>Bacteria</taxon>
        <taxon>Bacillati</taxon>
        <taxon>Actinomycetota</taxon>
        <taxon>Actinomycetes</taxon>
        <taxon>Streptosporangiales</taxon>
        <taxon>Streptosporangiaceae</taxon>
        <taxon>Nonomuraea</taxon>
    </lineage>
</organism>